<dbReference type="RefSeq" id="WP_254572010.1">
    <property type="nucleotide sequence ID" value="NZ_CP098502.1"/>
</dbReference>
<feature type="transmembrane region" description="Helical" evidence="10">
    <location>
        <begin position="74"/>
        <end position="92"/>
    </location>
</feature>
<keyword evidence="8" id="KW-0868">Chloride</keyword>
<dbReference type="PANTHER" id="PTHR43427:SF6">
    <property type="entry name" value="CHLORIDE CHANNEL PROTEIN CLC-E"/>
    <property type="match status" value="1"/>
</dbReference>
<dbReference type="Pfam" id="PF00654">
    <property type="entry name" value="Voltage_CLC"/>
    <property type="match status" value="1"/>
</dbReference>
<evidence type="ECO:0000256" key="1">
    <source>
        <dbReference type="ARBA" id="ARBA00004141"/>
    </source>
</evidence>
<evidence type="ECO:0000313" key="11">
    <source>
        <dbReference type="EMBL" id="UTI65328.1"/>
    </source>
</evidence>
<keyword evidence="4 10" id="KW-1133">Transmembrane helix</keyword>
<name>A0ABY5DTH2_9ACTN</name>
<evidence type="ECO:0000256" key="3">
    <source>
        <dbReference type="ARBA" id="ARBA00022692"/>
    </source>
</evidence>
<feature type="transmembrane region" description="Helical" evidence="10">
    <location>
        <begin position="165"/>
        <end position="190"/>
    </location>
</feature>
<keyword evidence="2" id="KW-0813">Transport</keyword>
<dbReference type="PANTHER" id="PTHR43427">
    <property type="entry name" value="CHLORIDE CHANNEL PROTEIN CLC-E"/>
    <property type="match status" value="1"/>
</dbReference>
<dbReference type="Gene3D" id="1.10.3080.10">
    <property type="entry name" value="Clc chloride channel"/>
    <property type="match status" value="1"/>
</dbReference>
<keyword evidence="3 10" id="KW-0812">Transmembrane</keyword>
<feature type="transmembrane region" description="Helical" evidence="10">
    <location>
        <begin position="310"/>
        <end position="330"/>
    </location>
</feature>
<evidence type="ECO:0000256" key="9">
    <source>
        <dbReference type="ARBA" id="ARBA00023303"/>
    </source>
</evidence>
<accession>A0ABY5DTH2</accession>
<keyword evidence="7" id="KW-0869">Chloride channel</keyword>
<keyword evidence="9" id="KW-0407">Ion channel</keyword>
<comment type="subcellular location">
    <subcellularLocation>
        <location evidence="1">Membrane</location>
        <topology evidence="1">Multi-pass membrane protein</topology>
    </subcellularLocation>
</comment>
<protein>
    <submittedName>
        <fullName evidence="11">Chloride channel protein</fullName>
    </submittedName>
</protein>
<dbReference type="EMBL" id="CP098502">
    <property type="protein sequence ID" value="UTI65328.1"/>
    <property type="molecule type" value="Genomic_DNA"/>
</dbReference>
<dbReference type="SUPFAM" id="SSF81340">
    <property type="entry name" value="Clc chloride channel"/>
    <property type="match status" value="1"/>
</dbReference>
<evidence type="ECO:0000256" key="10">
    <source>
        <dbReference type="SAM" id="Phobius"/>
    </source>
</evidence>
<dbReference type="PRINTS" id="PR00762">
    <property type="entry name" value="CLCHANNEL"/>
</dbReference>
<evidence type="ECO:0000256" key="7">
    <source>
        <dbReference type="ARBA" id="ARBA00023173"/>
    </source>
</evidence>
<evidence type="ECO:0000256" key="4">
    <source>
        <dbReference type="ARBA" id="ARBA00022989"/>
    </source>
</evidence>
<feature type="transmembrane region" description="Helical" evidence="10">
    <location>
        <begin position="238"/>
        <end position="260"/>
    </location>
</feature>
<dbReference type="Proteomes" id="UP001056035">
    <property type="component" value="Chromosome"/>
</dbReference>
<proteinExistence type="predicted"/>
<feature type="transmembrane region" description="Helical" evidence="10">
    <location>
        <begin position="337"/>
        <end position="359"/>
    </location>
</feature>
<dbReference type="InterPro" id="IPR050368">
    <property type="entry name" value="ClC-type_chloride_channel"/>
</dbReference>
<evidence type="ECO:0000313" key="12">
    <source>
        <dbReference type="Proteomes" id="UP001056035"/>
    </source>
</evidence>
<organism evidence="11 12">
    <name type="scientific">Paraconexibacter antarcticus</name>
    <dbReference type="NCBI Taxonomy" id="2949664"/>
    <lineage>
        <taxon>Bacteria</taxon>
        <taxon>Bacillati</taxon>
        <taxon>Actinomycetota</taxon>
        <taxon>Thermoleophilia</taxon>
        <taxon>Solirubrobacterales</taxon>
        <taxon>Paraconexibacteraceae</taxon>
        <taxon>Paraconexibacter</taxon>
    </lineage>
</organism>
<feature type="transmembrane region" description="Helical" evidence="10">
    <location>
        <begin position="197"/>
        <end position="218"/>
    </location>
</feature>
<sequence>MTGRGSHQPNVPGRGIVAGYGARFWALVCGIGVAAGLAAAAYLELLKAVEHAAWPRDSGSFVHAVDVAAPSRHILVLLAAGAIAGSAMLMLQRLSSSGGGEVSEALWLRDARLPLGSSALRGVVSIVTVGMGASLGREGAPQLAGAAVAGRASERMGVSAWQRRLLVASGAGAGMAAIYNVPLGGALFALEVLLGAVTLPLVLPALATTLVATITAWVAVPDHPTYHAPIFGVSASLVLWAALAGPLAGVAAVGWVRLIARVNRLRPSGSGRVLAPIVVFTALGAVSIAYPQLLGNGLDIVQLSVLGELSFGLLAVLLVLKPLATAACLGSGSPGGLFTPTLAFGVLLGSVLGHLWGLAWPDASPAATR</sequence>
<keyword evidence="6 10" id="KW-0472">Membrane</keyword>
<evidence type="ECO:0000256" key="8">
    <source>
        <dbReference type="ARBA" id="ARBA00023214"/>
    </source>
</evidence>
<evidence type="ECO:0000256" key="5">
    <source>
        <dbReference type="ARBA" id="ARBA00023065"/>
    </source>
</evidence>
<dbReference type="InterPro" id="IPR014743">
    <property type="entry name" value="Cl-channel_core"/>
</dbReference>
<keyword evidence="12" id="KW-1185">Reference proteome</keyword>
<evidence type="ECO:0000256" key="6">
    <source>
        <dbReference type="ARBA" id="ARBA00023136"/>
    </source>
</evidence>
<keyword evidence="5" id="KW-0406">Ion transport</keyword>
<evidence type="ECO:0000256" key="2">
    <source>
        <dbReference type="ARBA" id="ARBA00022448"/>
    </source>
</evidence>
<dbReference type="InterPro" id="IPR001807">
    <property type="entry name" value="ClC"/>
</dbReference>
<gene>
    <name evidence="11" type="ORF">NBH00_03740</name>
</gene>
<feature type="transmembrane region" description="Helical" evidence="10">
    <location>
        <begin position="272"/>
        <end position="290"/>
    </location>
</feature>
<reference evidence="11 12" key="1">
    <citation type="submission" date="2022-06" db="EMBL/GenBank/DDBJ databases">
        <title>Paraconexibacter antarcticus.</title>
        <authorList>
            <person name="Kim C.S."/>
        </authorList>
    </citation>
    <scope>NUCLEOTIDE SEQUENCE [LARGE SCALE GENOMIC DNA]</scope>
    <source>
        <strain evidence="11 12">02-257</strain>
    </source>
</reference>
<feature type="transmembrane region" description="Helical" evidence="10">
    <location>
        <begin position="24"/>
        <end position="43"/>
    </location>
</feature>